<name>A0A8K1C8U7_PYTOL</name>
<dbReference type="OrthoDB" id="119990at2759"/>
<feature type="region of interest" description="Disordered" evidence="7">
    <location>
        <begin position="105"/>
        <end position="139"/>
    </location>
</feature>
<keyword evidence="4 6" id="KW-0928">Hypersensitive response elicitation</keyword>
<dbReference type="EMBL" id="SPLM01000110">
    <property type="protein sequence ID" value="TMW58808.1"/>
    <property type="molecule type" value="Genomic_DNA"/>
</dbReference>
<reference evidence="10" key="1">
    <citation type="submission" date="2019-03" db="EMBL/GenBank/DDBJ databases">
        <title>Long read genome sequence of the mycoparasitic Pythium oligandrum ATCC 38472 isolated from sugarbeet rhizosphere.</title>
        <authorList>
            <person name="Gaulin E."/>
        </authorList>
    </citation>
    <scope>NUCLEOTIDE SEQUENCE</scope>
    <source>
        <strain evidence="10">ATCC 38472_TT</strain>
    </source>
</reference>
<feature type="compositionally biased region" description="Pro residues" evidence="7">
    <location>
        <begin position="108"/>
        <end position="118"/>
    </location>
</feature>
<dbReference type="Proteomes" id="UP000794436">
    <property type="component" value="Unassembled WGS sequence"/>
</dbReference>
<evidence type="ECO:0000313" key="11">
    <source>
        <dbReference type="Proteomes" id="UP000794436"/>
    </source>
</evidence>
<evidence type="ECO:0000256" key="6">
    <source>
        <dbReference type="RuleBase" id="RU368111"/>
    </source>
</evidence>
<keyword evidence="3 6" id="KW-0964">Secreted</keyword>
<dbReference type="EMBL" id="SPLM01000110">
    <property type="protein sequence ID" value="TMW58809.1"/>
    <property type="molecule type" value="Genomic_DNA"/>
</dbReference>
<evidence type="ECO:0000256" key="3">
    <source>
        <dbReference type="ARBA" id="ARBA00022525"/>
    </source>
</evidence>
<evidence type="ECO:0000313" key="9">
    <source>
        <dbReference type="EMBL" id="TMW58808.1"/>
    </source>
</evidence>
<feature type="chain" id="PRO_5035645311" description="Elicitin" evidence="8">
    <location>
        <begin position="18"/>
        <end position="139"/>
    </location>
</feature>
<dbReference type="InterPro" id="IPR036470">
    <property type="entry name" value="Elicitin_sf"/>
</dbReference>
<dbReference type="SUPFAM" id="SSF48647">
    <property type="entry name" value="Fungal elicitin"/>
    <property type="match status" value="1"/>
</dbReference>
<keyword evidence="11" id="KW-1185">Reference proteome</keyword>
<dbReference type="Gene3D" id="1.10.239.10">
    <property type="entry name" value="Elicitin domain"/>
    <property type="match status" value="1"/>
</dbReference>
<comment type="function">
    <text evidence="6">Induces local and distal defense responses (incompatible hypersensitive reaction) in plants from the solanaceae and cruciferae families. Elicits leaf necrosis and causes the accumulation of pathogenesis-related proteins. Might interact with the lipidic molecules of the plasma membrane.</text>
</comment>
<accession>A0A8K1C8U7</accession>
<evidence type="ECO:0000256" key="2">
    <source>
        <dbReference type="ARBA" id="ARBA00009544"/>
    </source>
</evidence>
<protein>
    <recommendedName>
        <fullName evidence="6">Elicitin</fullName>
    </recommendedName>
</protein>
<sequence>MKFLAVAFAATIAVATADDCSIDALSALLKNTNLQKCGTEASYSFVPPTKPTEAQLKGMCASAACNALLADVQKLNLAECTVPLGDKIKLRADLIDYAANYCKSSGPAPTPGPGPLPTPSTSGTTPGVTPSVTTAKPAC</sequence>
<comment type="subcellular location">
    <subcellularLocation>
        <location evidence="1 6">Secreted</location>
    </subcellularLocation>
</comment>
<evidence type="ECO:0000256" key="7">
    <source>
        <dbReference type="SAM" id="MobiDB-lite"/>
    </source>
</evidence>
<evidence type="ECO:0000256" key="5">
    <source>
        <dbReference type="ARBA" id="ARBA00023157"/>
    </source>
</evidence>
<gene>
    <name evidence="9" type="ORF">Poli38472_006953</name>
    <name evidence="10" type="ORF">Poli38472_006954</name>
</gene>
<feature type="signal peptide" evidence="8">
    <location>
        <begin position="1"/>
        <end position="17"/>
    </location>
</feature>
<evidence type="ECO:0000256" key="1">
    <source>
        <dbReference type="ARBA" id="ARBA00004613"/>
    </source>
</evidence>
<comment type="caution">
    <text evidence="10">The sequence shown here is derived from an EMBL/GenBank/DDBJ whole genome shotgun (WGS) entry which is preliminary data.</text>
</comment>
<dbReference type="AlphaFoldDB" id="A0A8K1C8U7"/>
<dbReference type="GO" id="GO:0005576">
    <property type="term" value="C:extracellular region"/>
    <property type="evidence" value="ECO:0007669"/>
    <property type="project" value="UniProtKB-SubCell"/>
</dbReference>
<organism evidence="10 11">
    <name type="scientific">Pythium oligandrum</name>
    <name type="common">Mycoparasitic fungus</name>
    <dbReference type="NCBI Taxonomy" id="41045"/>
    <lineage>
        <taxon>Eukaryota</taxon>
        <taxon>Sar</taxon>
        <taxon>Stramenopiles</taxon>
        <taxon>Oomycota</taxon>
        <taxon>Peronosporomycetes</taxon>
        <taxon>Pythiales</taxon>
        <taxon>Pythiaceae</taxon>
        <taxon>Pythium</taxon>
    </lineage>
</organism>
<feature type="compositionally biased region" description="Low complexity" evidence="7">
    <location>
        <begin position="119"/>
        <end position="139"/>
    </location>
</feature>
<dbReference type="SMART" id="SM01187">
    <property type="entry name" value="Elicitin"/>
    <property type="match status" value="1"/>
</dbReference>
<dbReference type="GO" id="GO:0052040">
    <property type="term" value="P:symbiont-mediated perturbation of host programmed cell death"/>
    <property type="evidence" value="ECO:0007669"/>
    <property type="project" value="UniProtKB-UniRule"/>
</dbReference>
<evidence type="ECO:0000313" key="10">
    <source>
        <dbReference type="EMBL" id="TMW58809.1"/>
    </source>
</evidence>
<dbReference type="InterPro" id="IPR002200">
    <property type="entry name" value="Elicitin"/>
</dbReference>
<comment type="similarity">
    <text evidence="2 6">Belongs to the elicitin family.</text>
</comment>
<proteinExistence type="inferred from homology"/>
<evidence type="ECO:0000256" key="4">
    <source>
        <dbReference type="ARBA" id="ARBA00022978"/>
    </source>
</evidence>
<keyword evidence="5 6" id="KW-1015">Disulfide bond</keyword>
<keyword evidence="8" id="KW-0732">Signal</keyword>
<dbReference type="Pfam" id="PF00964">
    <property type="entry name" value="Elicitin"/>
    <property type="match status" value="1"/>
</dbReference>
<evidence type="ECO:0000256" key="8">
    <source>
        <dbReference type="SAM" id="SignalP"/>
    </source>
</evidence>